<dbReference type="PANTHER" id="PTHR43420">
    <property type="entry name" value="ACETYLTRANSFERASE"/>
    <property type="match status" value="1"/>
</dbReference>
<dbReference type="Pfam" id="PF00583">
    <property type="entry name" value="Acetyltransf_1"/>
    <property type="match status" value="1"/>
</dbReference>
<dbReference type="InterPro" id="IPR000182">
    <property type="entry name" value="GNAT_dom"/>
</dbReference>
<organism evidence="4 5">
    <name type="scientific">Kribbella speibonae</name>
    <dbReference type="NCBI Taxonomy" id="1572660"/>
    <lineage>
        <taxon>Bacteria</taxon>
        <taxon>Bacillati</taxon>
        <taxon>Actinomycetota</taxon>
        <taxon>Actinomycetes</taxon>
        <taxon>Propionibacteriales</taxon>
        <taxon>Kribbellaceae</taxon>
        <taxon>Kribbella</taxon>
    </lineage>
</organism>
<keyword evidence="5" id="KW-1185">Reference proteome</keyword>
<dbReference type="PROSITE" id="PS51186">
    <property type="entry name" value="GNAT"/>
    <property type="match status" value="1"/>
</dbReference>
<keyword evidence="1" id="KW-0808">Transferase</keyword>
<dbReference type="Gene3D" id="3.40.630.30">
    <property type="match status" value="1"/>
</dbReference>
<gene>
    <name evidence="4" type="ORF">E0H58_01780</name>
</gene>
<name>A0ABY2AD70_9ACTN</name>
<evidence type="ECO:0000256" key="1">
    <source>
        <dbReference type="ARBA" id="ARBA00022679"/>
    </source>
</evidence>
<dbReference type="EMBL" id="SJJY01000001">
    <property type="protein sequence ID" value="TCC26777.1"/>
    <property type="molecule type" value="Genomic_DNA"/>
</dbReference>
<dbReference type="InterPro" id="IPR050680">
    <property type="entry name" value="YpeA/RimI_acetyltransf"/>
</dbReference>
<dbReference type="CDD" id="cd04301">
    <property type="entry name" value="NAT_SF"/>
    <property type="match status" value="1"/>
</dbReference>
<dbReference type="SUPFAM" id="SSF55729">
    <property type="entry name" value="Acyl-CoA N-acyltransferases (Nat)"/>
    <property type="match status" value="1"/>
</dbReference>
<keyword evidence="2" id="KW-0012">Acyltransferase</keyword>
<sequence>MVGGMAMGWRSAGAGDAVFLAELASEVSGSSVSSDEVSAFLRSWRVEIADEGTAAVAVLPPADGHARGYGAWWVRRDSEQHRDVLDRLIRLASSTPGLSVLQISLPDEQTVDDPRFERAYPLWTMVHDGTTWPQRAPALPVPLRVGRWSEVLPGAFETAYAQSYRDQRVVEPHGAEAWALLAGSDAFAAELGVLALTPEDQVAGFVLGFRRGHRGVELGPIGTVPAWRGRGICSALLASVLMYCRENELTPMTLTVDGESPTHAQELYLKHGFRVIERLVAYQVRL</sequence>
<evidence type="ECO:0000313" key="5">
    <source>
        <dbReference type="Proteomes" id="UP000292385"/>
    </source>
</evidence>
<evidence type="ECO:0000259" key="3">
    <source>
        <dbReference type="PROSITE" id="PS51186"/>
    </source>
</evidence>
<dbReference type="InterPro" id="IPR016181">
    <property type="entry name" value="Acyl_CoA_acyltransferase"/>
</dbReference>
<evidence type="ECO:0000313" key="4">
    <source>
        <dbReference type="EMBL" id="TCC26777.1"/>
    </source>
</evidence>
<proteinExistence type="predicted"/>
<accession>A0ABY2AD70</accession>
<feature type="domain" description="N-acetyltransferase" evidence="3">
    <location>
        <begin position="136"/>
        <end position="286"/>
    </location>
</feature>
<comment type="caution">
    <text evidence="4">The sequence shown here is derived from an EMBL/GenBank/DDBJ whole genome shotgun (WGS) entry which is preliminary data.</text>
</comment>
<protein>
    <submittedName>
        <fullName evidence="4">N-acetyltransferase</fullName>
    </submittedName>
</protein>
<dbReference type="Proteomes" id="UP000292385">
    <property type="component" value="Unassembled WGS sequence"/>
</dbReference>
<evidence type="ECO:0000256" key="2">
    <source>
        <dbReference type="ARBA" id="ARBA00023315"/>
    </source>
</evidence>
<reference evidence="4 5" key="1">
    <citation type="submission" date="2019-02" db="EMBL/GenBank/DDBJ databases">
        <title>Kribbella capetownensis sp. nov. and Kribbella speibonae sp. nov., isolated from soil.</title>
        <authorList>
            <person name="Curtis S.M."/>
            <person name="Norton I."/>
            <person name="Everest G.J."/>
            <person name="Meyers P.R."/>
        </authorList>
    </citation>
    <scope>NUCLEOTIDE SEQUENCE [LARGE SCALE GENOMIC DNA]</scope>
    <source>
        <strain evidence="4 5">SK5</strain>
    </source>
</reference>